<dbReference type="InterPro" id="IPR009061">
    <property type="entry name" value="DNA-bd_dom_put_sf"/>
</dbReference>
<comment type="caution">
    <text evidence="3">The sequence shown here is derived from an EMBL/GenBank/DDBJ whole genome shotgun (WGS) entry which is preliminary data.</text>
</comment>
<dbReference type="InterPro" id="IPR000551">
    <property type="entry name" value="MerR-type_HTH_dom"/>
</dbReference>
<dbReference type="SUPFAM" id="SSF46955">
    <property type="entry name" value="Putative DNA-binding domain"/>
    <property type="match status" value="2"/>
</dbReference>
<organism evidence="3 4">
    <name type="scientific">Streptomyces tardus</name>
    <dbReference type="NCBI Taxonomy" id="2780544"/>
    <lineage>
        <taxon>Bacteria</taxon>
        <taxon>Bacillati</taxon>
        <taxon>Actinomycetota</taxon>
        <taxon>Actinomycetes</taxon>
        <taxon>Kitasatosporales</taxon>
        <taxon>Streptomycetaceae</taxon>
        <taxon>Streptomyces</taxon>
    </lineage>
</organism>
<name>A0A949JIH8_9ACTN</name>
<keyword evidence="1" id="KW-0238">DNA-binding</keyword>
<protein>
    <submittedName>
        <fullName evidence="3">MerR family transcriptional regulator</fullName>
    </submittedName>
</protein>
<dbReference type="PANTHER" id="PTHR30204:SF93">
    <property type="entry name" value="HTH MERR-TYPE DOMAIN-CONTAINING PROTEIN"/>
    <property type="match status" value="1"/>
</dbReference>
<evidence type="ECO:0000259" key="2">
    <source>
        <dbReference type="PROSITE" id="PS50937"/>
    </source>
</evidence>
<dbReference type="RefSeq" id="WP_211040565.1">
    <property type="nucleotide sequence ID" value="NZ_JAELVF020000004.1"/>
</dbReference>
<dbReference type="Pfam" id="PF00376">
    <property type="entry name" value="MerR"/>
    <property type="match status" value="1"/>
</dbReference>
<evidence type="ECO:0000313" key="4">
    <source>
        <dbReference type="Proteomes" id="UP000694501"/>
    </source>
</evidence>
<dbReference type="InterPro" id="IPR047057">
    <property type="entry name" value="MerR_fam"/>
</dbReference>
<accession>A0A949JIH8</accession>
<evidence type="ECO:0000256" key="1">
    <source>
        <dbReference type="ARBA" id="ARBA00023125"/>
    </source>
</evidence>
<reference evidence="3" key="1">
    <citation type="submission" date="2021-06" db="EMBL/GenBank/DDBJ databases">
        <title>Sequencing of actinobacteria type strains.</title>
        <authorList>
            <person name="Nguyen G.-S."/>
            <person name="Wentzel A."/>
        </authorList>
    </citation>
    <scope>NUCLEOTIDE SEQUENCE</scope>
    <source>
        <strain evidence="3">P38-E01</strain>
    </source>
</reference>
<proteinExistence type="predicted"/>
<evidence type="ECO:0000313" key="3">
    <source>
        <dbReference type="EMBL" id="MBU7600602.1"/>
    </source>
</evidence>
<sequence>MRPIDLARAVALSPQAVRNYEEWGVLPPAARMPNGYRRYGPLHLAALKAFVALVGAAGHGPARGIMAAFHAGEPARAWETLDAVHARALADRRTVRLLDAALRTADGRSAACGRGSNSGEQPLGAGELARRVGVTTTALRGWERAGALSPPRGPTGHRRYGREDVRDAELAALLRRSGHGLAEIASVLGEIRLRGDAARARAAVEERARTIDRDARALLSASAALAGYLALREERSGPADGKPPS</sequence>
<dbReference type="Proteomes" id="UP000694501">
    <property type="component" value="Unassembled WGS sequence"/>
</dbReference>
<dbReference type="GO" id="GO:0003677">
    <property type="term" value="F:DNA binding"/>
    <property type="evidence" value="ECO:0007669"/>
    <property type="project" value="UniProtKB-KW"/>
</dbReference>
<dbReference type="PANTHER" id="PTHR30204">
    <property type="entry name" value="REDOX-CYCLING DRUG-SENSING TRANSCRIPTIONAL ACTIVATOR SOXR"/>
    <property type="match status" value="1"/>
</dbReference>
<dbReference type="SMART" id="SM00422">
    <property type="entry name" value="HTH_MERR"/>
    <property type="match status" value="2"/>
</dbReference>
<keyword evidence="4" id="KW-1185">Reference proteome</keyword>
<gene>
    <name evidence="3" type="ORF">JGS22_023960</name>
</gene>
<dbReference type="GO" id="GO:0003700">
    <property type="term" value="F:DNA-binding transcription factor activity"/>
    <property type="evidence" value="ECO:0007669"/>
    <property type="project" value="InterPro"/>
</dbReference>
<dbReference type="PROSITE" id="PS50937">
    <property type="entry name" value="HTH_MERR_2"/>
    <property type="match status" value="2"/>
</dbReference>
<dbReference type="Pfam" id="PF13411">
    <property type="entry name" value="MerR_1"/>
    <property type="match status" value="1"/>
</dbReference>
<dbReference type="Gene3D" id="1.10.1660.10">
    <property type="match status" value="2"/>
</dbReference>
<feature type="domain" description="HTH merR-type" evidence="2">
    <location>
        <begin position="1"/>
        <end position="40"/>
    </location>
</feature>
<dbReference type="AlphaFoldDB" id="A0A949JIH8"/>
<feature type="domain" description="HTH merR-type" evidence="2">
    <location>
        <begin position="126"/>
        <end position="190"/>
    </location>
</feature>
<dbReference type="EMBL" id="JAELVF020000004">
    <property type="protein sequence ID" value="MBU7600602.1"/>
    <property type="molecule type" value="Genomic_DNA"/>
</dbReference>